<comment type="caution">
    <text evidence="7">The sequence shown here is derived from an EMBL/GenBank/DDBJ whole genome shotgun (WGS) entry which is preliminary data.</text>
</comment>
<dbReference type="GO" id="GO:0005737">
    <property type="term" value="C:cytoplasm"/>
    <property type="evidence" value="ECO:0007669"/>
    <property type="project" value="TreeGrafter"/>
</dbReference>
<sequence length="222" mass="25527">MAQVVKVYGVWASPFSRRVEIALKLKGVDYEFIEEDLDNKSEQLLEYNPVHKKIPVFVHNGKPMAESLVILEYIDETWTDNPILPTDPYDRAQVRFWAKFMDEKILASVGAALLSKGEETEKATQELHELLKILENEITKKKYFGGNKIGFLDIVGLFVAYWVPVVQEIFGNYVFTRDKFSGIYEWMDEVLDHVDIKDNLPDRAILLPILQARFGSNVSPKS</sequence>
<dbReference type="FunFam" id="3.40.30.10:FF:000197">
    <property type="entry name" value="Glutathione S-transferase U10"/>
    <property type="match status" value="1"/>
</dbReference>
<dbReference type="PROSITE" id="PS50405">
    <property type="entry name" value="GST_CTER"/>
    <property type="match status" value="1"/>
</dbReference>
<dbReference type="FunFam" id="1.20.1050.10:FF:000012">
    <property type="entry name" value="Tau class glutathione S-transferase"/>
    <property type="match status" value="1"/>
</dbReference>
<dbReference type="InterPro" id="IPR004046">
    <property type="entry name" value="GST_C"/>
</dbReference>
<keyword evidence="8" id="KW-1185">Reference proteome</keyword>
<feature type="domain" description="GST C-terminal" evidence="6">
    <location>
        <begin position="87"/>
        <end position="209"/>
    </location>
</feature>
<dbReference type="Gene3D" id="3.40.30.10">
    <property type="entry name" value="Glutaredoxin"/>
    <property type="match status" value="1"/>
</dbReference>
<dbReference type="InterPro" id="IPR036282">
    <property type="entry name" value="Glutathione-S-Trfase_C_sf"/>
</dbReference>
<dbReference type="SUPFAM" id="SSF52833">
    <property type="entry name" value="Thioredoxin-like"/>
    <property type="match status" value="1"/>
</dbReference>
<accession>A0AAW1GUV4</accession>
<feature type="domain" description="GST N-terminal" evidence="5">
    <location>
        <begin position="3"/>
        <end position="82"/>
    </location>
</feature>
<reference evidence="7" key="1">
    <citation type="submission" date="2024-03" db="EMBL/GenBank/DDBJ databases">
        <title>WGS assembly of Saponaria officinalis var. Norfolk2.</title>
        <authorList>
            <person name="Jenkins J."/>
            <person name="Shu S."/>
            <person name="Grimwood J."/>
            <person name="Barry K."/>
            <person name="Goodstein D."/>
            <person name="Schmutz J."/>
            <person name="Leebens-Mack J."/>
            <person name="Osbourn A."/>
        </authorList>
    </citation>
    <scope>NUCLEOTIDE SEQUENCE [LARGE SCALE GENOMIC DNA]</scope>
    <source>
        <strain evidence="7">JIC</strain>
    </source>
</reference>
<keyword evidence="2" id="KW-0808">Transferase</keyword>
<organism evidence="7 8">
    <name type="scientific">Saponaria officinalis</name>
    <name type="common">Common soapwort</name>
    <name type="synonym">Lychnis saponaria</name>
    <dbReference type="NCBI Taxonomy" id="3572"/>
    <lineage>
        <taxon>Eukaryota</taxon>
        <taxon>Viridiplantae</taxon>
        <taxon>Streptophyta</taxon>
        <taxon>Embryophyta</taxon>
        <taxon>Tracheophyta</taxon>
        <taxon>Spermatophyta</taxon>
        <taxon>Magnoliopsida</taxon>
        <taxon>eudicotyledons</taxon>
        <taxon>Gunneridae</taxon>
        <taxon>Pentapetalae</taxon>
        <taxon>Caryophyllales</taxon>
        <taxon>Caryophyllaceae</taxon>
        <taxon>Caryophylleae</taxon>
        <taxon>Saponaria</taxon>
    </lineage>
</organism>
<dbReference type="InterPro" id="IPR004045">
    <property type="entry name" value="Glutathione_S-Trfase_N"/>
</dbReference>
<dbReference type="CDD" id="cd03185">
    <property type="entry name" value="GST_C_Tau"/>
    <property type="match status" value="1"/>
</dbReference>
<dbReference type="CDD" id="cd03058">
    <property type="entry name" value="GST_N_Tau"/>
    <property type="match status" value="1"/>
</dbReference>
<dbReference type="PANTHER" id="PTHR11260">
    <property type="entry name" value="GLUTATHIONE S-TRANSFERASE, GST, SUPERFAMILY, GST DOMAIN CONTAINING"/>
    <property type="match status" value="1"/>
</dbReference>
<dbReference type="PROSITE" id="PS50404">
    <property type="entry name" value="GST_NTER"/>
    <property type="match status" value="1"/>
</dbReference>
<dbReference type="SFLD" id="SFLDG00358">
    <property type="entry name" value="Main_(cytGST)"/>
    <property type="match status" value="1"/>
</dbReference>
<dbReference type="Gene3D" id="1.20.1050.10">
    <property type="match status" value="1"/>
</dbReference>
<dbReference type="Pfam" id="PF00043">
    <property type="entry name" value="GST_C"/>
    <property type="match status" value="1"/>
</dbReference>
<dbReference type="InterPro" id="IPR010987">
    <property type="entry name" value="Glutathione-S-Trfase_C-like"/>
</dbReference>
<dbReference type="PANTHER" id="PTHR11260:SF676">
    <property type="entry name" value="GLUTATHIONE S-TRANSFERASE U8"/>
    <property type="match status" value="1"/>
</dbReference>
<dbReference type="InterPro" id="IPR045073">
    <property type="entry name" value="Omega/Tau-like"/>
</dbReference>
<dbReference type="AlphaFoldDB" id="A0AAW1GUV4"/>
<dbReference type="GO" id="GO:0006749">
    <property type="term" value="P:glutathione metabolic process"/>
    <property type="evidence" value="ECO:0007669"/>
    <property type="project" value="InterPro"/>
</dbReference>
<dbReference type="GO" id="GO:0004364">
    <property type="term" value="F:glutathione transferase activity"/>
    <property type="evidence" value="ECO:0007669"/>
    <property type="project" value="UniProtKB-EC"/>
</dbReference>
<dbReference type="Pfam" id="PF02798">
    <property type="entry name" value="GST_N"/>
    <property type="match status" value="1"/>
</dbReference>
<proteinExistence type="inferred from homology"/>
<dbReference type="InterPro" id="IPR040079">
    <property type="entry name" value="Glutathione_S-Trfase"/>
</dbReference>
<dbReference type="SFLD" id="SFLDG01152">
    <property type="entry name" value="Main.3:_Omega-_and_Tau-like"/>
    <property type="match status" value="1"/>
</dbReference>
<evidence type="ECO:0000259" key="6">
    <source>
        <dbReference type="PROSITE" id="PS50405"/>
    </source>
</evidence>
<dbReference type="InterPro" id="IPR045074">
    <property type="entry name" value="GST_C_Tau"/>
</dbReference>
<dbReference type="Proteomes" id="UP001443914">
    <property type="component" value="Unassembled WGS sequence"/>
</dbReference>
<dbReference type="SUPFAM" id="SSF47616">
    <property type="entry name" value="GST C-terminal domain-like"/>
    <property type="match status" value="1"/>
</dbReference>
<evidence type="ECO:0000256" key="1">
    <source>
        <dbReference type="ARBA" id="ARBA00012452"/>
    </source>
</evidence>
<comment type="catalytic activity">
    <reaction evidence="3">
        <text>RX + glutathione = an S-substituted glutathione + a halide anion + H(+)</text>
        <dbReference type="Rhea" id="RHEA:16437"/>
        <dbReference type="ChEBI" id="CHEBI:15378"/>
        <dbReference type="ChEBI" id="CHEBI:16042"/>
        <dbReference type="ChEBI" id="CHEBI:17792"/>
        <dbReference type="ChEBI" id="CHEBI:57925"/>
        <dbReference type="ChEBI" id="CHEBI:90779"/>
        <dbReference type="EC" id="2.5.1.18"/>
    </reaction>
</comment>
<evidence type="ECO:0000256" key="2">
    <source>
        <dbReference type="ARBA" id="ARBA00022679"/>
    </source>
</evidence>
<protein>
    <recommendedName>
        <fullName evidence="1">glutathione transferase</fullName>
        <ecNumber evidence="1">2.5.1.18</ecNumber>
    </recommendedName>
</protein>
<dbReference type="EC" id="2.5.1.18" evidence="1"/>
<evidence type="ECO:0000259" key="5">
    <source>
        <dbReference type="PROSITE" id="PS50404"/>
    </source>
</evidence>
<dbReference type="SFLD" id="SFLDS00019">
    <property type="entry name" value="Glutathione_Transferase_(cytos"/>
    <property type="match status" value="1"/>
</dbReference>
<evidence type="ECO:0000313" key="7">
    <source>
        <dbReference type="EMBL" id="KAK9664689.1"/>
    </source>
</evidence>
<evidence type="ECO:0000256" key="3">
    <source>
        <dbReference type="ARBA" id="ARBA00047960"/>
    </source>
</evidence>
<dbReference type="InterPro" id="IPR036249">
    <property type="entry name" value="Thioredoxin-like_sf"/>
</dbReference>
<evidence type="ECO:0000256" key="4">
    <source>
        <dbReference type="RuleBase" id="RU003494"/>
    </source>
</evidence>
<evidence type="ECO:0000313" key="8">
    <source>
        <dbReference type="Proteomes" id="UP001443914"/>
    </source>
</evidence>
<dbReference type="EMBL" id="JBDFQZ010000014">
    <property type="protein sequence ID" value="KAK9664689.1"/>
    <property type="molecule type" value="Genomic_DNA"/>
</dbReference>
<name>A0AAW1GUV4_SAPOF</name>
<comment type="similarity">
    <text evidence="4">Belongs to the GST superfamily.</text>
</comment>
<gene>
    <name evidence="7" type="ORF">RND81_14G061200</name>
</gene>